<dbReference type="InterPro" id="IPR016166">
    <property type="entry name" value="FAD-bd_PCMH"/>
</dbReference>
<accession>A0ABX3FW77</accession>
<dbReference type="Gene3D" id="3.30.300.330">
    <property type="match status" value="1"/>
</dbReference>
<dbReference type="InterPro" id="IPR016164">
    <property type="entry name" value="FAD-linked_Oxase-like_C"/>
</dbReference>
<dbReference type="PANTHER" id="PTHR46568">
    <property type="entry name" value="ALKYLDIHYDROXYACETONEPHOSPHATE SYNTHASE, PEROXISOMAL"/>
    <property type="match status" value="1"/>
</dbReference>
<evidence type="ECO:0000259" key="4">
    <source>
        <dbReference type="PROSITE" id="PS51387"/>
    </source>
</evidence>
<dbReference type="Pfam" id="PF01565">
    <property type="entry name" value="FAD_binding_4"/>
    <property type="match status" value="1"/>
</dbReference>
<reference evidence="5 6" key="1">
    <citation type="submission" date="2016-01" db="EMBL/GenBank/DDBJ databases">
        <title>Streptomyces amritsarensis strain MTCC 11845 genome sequencing and assembly.</title>
        <authorList>
            <person name="Sharma D."/>
            <person name="Nair G.R."/>
            <person name="Kaur G."/>
            <person name="Manhas R.K."/>
            <person name="Mayilraj S."/>
        </authorList>
    </citation>
    <scope>NUCLEOTIDE SEQUENCE [LARGE SCALE GENOMIC DNA]</scope>
    <source>
        <strain evidence="5 6">MTCC 11845</strain>
    </source>
</reference>
<keyword evidence="2" id="KW-0285">Flavoprotein</keyword>
<dbReference type="SUPFAM" id="SSF56176">
    <property type="entry name" value="FAD-binding/transporter-associated domain-like"/>
    <property type="match status" value="1"/>
</dbReference>
<proteinExistence type="inferred from homology"/>
<dbReference type="RefSeq" id="WP_076046212.1">
    <property type="nucleotide sequence ID" value="NZ_MQUR01000074.1"/>
</dbReference>
<protein>
    <submittedName>
        <fullName evidence="5">FAD-binding oxidoreductase</fullName>
    </submittedName>
</protein>
<dbReference type="Gene3D" id="3.30.465.10">
    <property type="match status" value="1"/>
</dbReference>
<dbReference type="PROSITE" id="PS51387">
    <property type="entry name" value="FAD_PCMH"/>
    <property type="match status" value="1"/>
</dbReference>
<dbReference type="PANTHER" id="PTHR46568:SF1">
    <property type="entry name" value="ALKYLDIHYDROXYACETONEPHOSPHATE SYNTHASE, PEROXISOMAL"/>
    <property type="match status" value="1"/>
</dbReference>
<gene>
    <name evidence="5" type="ORF">AVW11_26270</name>
</gene>
<dbReference type="SUPFAM" id="SSF55103">
    <property type="entry name" value="FAD-linked oxidases, C-terminal domain"/>
    <property type="match status" value="1"/>
</dbReference>
<dbReference type="InterPro" id="IPR025650">
    <property type="entry name" value="Alkyl-DHAP_Synthase"/>
</dbReference>
<keyword evidence="3" id="KW-0274">FAD</keyword>
<dbReference type="Pfam" id="PF02913">
    <property type="entry name" value="FAD-oxidase_C"/>
    <property type="match status" value="1"/>
</dbReference>
<evidence type="ECO:0000256" key="1">
    <source>
        <dbReference type="ARBA" id="ARBA00008000"/>
    </source>
</evidence>
<sequence length="542" mass="56751">MPGTTPQPTSTARTRSWWGWGWADAHPDDAECTALGALIPGTLAHPLPVPRVRDLDIRRPAVEPPAGLAHLVGADPADRAAHAMGKAYRDIVRALRGRPGRIPDLVARPTDERGVADLLDWAGERQVAVVPYGGGSSVSGGVEYRGDAHRAVLSLDLTAMDRVLEVDAVGRAARIQAGALGPGLEDQLRPHGLTLRHFPQSFEFSTLGGWLATRAGGHYATGRTHIDDFVQSLRVVTPAGTSASWRLPASGAGPSPDRLFLGSEGALGIITEAWVRLQERPAHKASASLAFGDFHAALAAVRALAQSDLCPANCRLLDAGEAALSGASRDGSAVLVLGFESADAPVTARLAQAVDLARSHGGRPSAGPAGAAAAGGTEGGNCDAAVSAWRSAFLRMPYLRDGLARMGAVAETFETAATWDRIPGLIEAVRKEVGEAALKGSGHPATVNCRLTHVYPDGAAPYFTVLAAGRPGDEVAFWDDLKAVAGDVLHRHRATITHHHAVGRDHRPGYDLQRPDPFALALRAAKGALDPRGILNPGVLVD</sequence>
<dbReference type="InterPro" id="IPR036318">
    <property type="entry name" value="FAD-bd_PCMH-like_sf"/>
</dbReference>
<comment type="caution">
    <text evidence="5">The sequence shown here is derived from an EMBL/GenBank/DDBJ whole genome shotgun (WGS) entry which is preliminary data.</text>
</comment>
<dbReference type="InterPro" id="IPR004113">
    <property type="entry name" value="FAD-bd_oxidored_4_C"/>
</dbReference>
<comment type="similarity">
    <text evidence="1">Belongs to the FAD-binding oxidoreductase/transferase type 4 family.</text>
</comment>
<feature type="domain" description="FAD-binding PCMH-type" evidence="4">
    <location>
        <begin position="98"/>
        <end position="280"/>
    </location>
</feature>
<organism evidence="5 6">
    <name type="scientific">Streptomyces amritsarensis</name>
    <dbReference type="NCBI Taxonomy" id="681158"/>
    <lineage>
        <taxon>Bacteria</taxon>
        <taxon>Bacillati</taxon>
        <taxon>Actinomycetota</taxon>
        <taxon>Actinomycetes</taxon>
        <taxon>Kitasatosporales</taxon>
        <taxon>Streptomycetaceae</taxon>
        <taxon>Streptomyces</taxon>
    </lineage>
</organism>
<evidence type="ECO:0000256" key="3">
    <source>
        <dbReference type="ARBA" id="ARBA00022827"/>
    </source>
</evidence>
<dbReference type="EMBL" id="MQUR01000074">
    <property type="protein sequence ID" value="OLZ59478.1"/>
    <property type="molecule type" value="Genomic_DNA"/>
</dbReference>
<name>A0ABX3FW77_9ACTN</name>
<keyword evidence="6" id="KW-1185">Reference proteome</keyword>
<dbReference type="InterPro" id="IPR016169">
    <property type="entry name" value="FAD-bd_PCMH_sub2"/>
</dbReference>
<dbReference type="InterPro" id="IPR006094">
    <property type="entry name" value="Oxid_FAD_bind_N"/>
</dbReference>
<evidence type="ECO:0000313" key="6">
    <source>
        <dbReference type="Proteomes" id="UP000187151"/>
    </source>
</evidence>
<evidence type="ECO:0000313" key="5">
    <source>
        <dbReference type="EMBL" id="OLZ59478.1"/>
    </source>
</evidence>
<dbReference type="Gene3D" id="3.30.70.3450">
    <property type="match status" value="1"/>
</dbReference>
<dbReference type="Proteomes" id="UP000187151">
    <property type="component" value="Unassembled WGS sequence"/>
</dbReference>
<evidence type="ECO:0000256" key="2">
    <source>
        <dbReference type="ARBA" id="ARBA00022630"/>
    </source>
</evidence>